<dbReference type="SUPFAM" id="SSF50891">
    <property type="entry name" value="Cyclophilin-like"/>
    <property type="match status" value="1"/>
</dbReference>
<dbReference type="SMART" id="SM00797">
    <property type="entry name" value="AHS2"/>
    <property type="match status" value="1"/>
</dbReference>
<evidence type="ECO:0000259" key="5">
    <source>
        <dbReference type="SMART" id="SM00797"/>
    </source>
</evidence>
<reference evidence="6 7" key="1">
    <citation type="submission" date="2022-01" db="EMBL/GenBank/DDBJ databases">
        <title>Maritalea mediterranea sp. nov., isolated from marine plastic residues from the Malva-rosa beach (Valencia, Spain).</title>
        <authorList>
            <person name="Vidal-Verdu A."/>
            <person name="Molina-Menor E."/>
            <person name="Pascual J."/>
            <person name="Pereto J."/>
            <person name="Porcar M."/>
        </authorList>
    </citation>
    <scope>NUCLEOTIDE SEQUENCE [LARGE SCALE GENOMIC DNA]</scope>
    <source>
        <strain evidence="6 7">P4.10X</strain>
    </source>
</reference>
<feature type="region of interest" description="Disordered" evidence="4">
    <location>
        <begin position="1"/>
        <end position="20"/>
    </location>
</feature>
<dbReference type="Gene3D" id="2.40.100.10">
    <property type="entry name" value="Cyclophilin-like"/>
    <property type="match status" value="1"/>
</dbReference>
<feature type="compositionally biased region" description="Polar residues" evidence="4">
    <location>
        <begin position="7"/>
        <end position="16"/>
    </location>
</feature>
<sequence length="300" mass="32169">MAKLTLQRVSPHSTVQDAGRTNGLQYGLSASGPMDRPAFDQCLTLLGEAAATGLEFTFLGLSFTYEGPAMAMAGAGGEFLLSINGAAQNWPVKTELHDGDKVDIQTGPNGMYGYVRFAADIDVPLLLGSKSTNLAAQIGGLSGRALAIGDEISLKQGAVLTAAQHVKDPPLQEPDPVVTLRVLPGLHADLLGPNIWHNLFEHEFQISASTDRMGVRLVDAHDRFASMEKLNLISDAVVPGDVQILGDGTPVILMRDHQPTGGYPRIATLIDKDLDRAAQLRPNTRIKFQSISLEKAHYLL</sequence>
<evidence type="ECO:0000256" key="3">
    <source>
        <dbReference type="ARBA" id="ARBA00022840"/>
    </source>
</evidence>
<name>A0ABS9E651_9HYPH</name>
<dbReference type="InterPro" id="IPR029000">
    <property type="entry name" value="Cyclophilin-like_dom_sf"/>
</dbReference>
<evidence type="ECO:0000256" key="1">
    <source>
        <dbReference type="ARBA" id="ARBA00022741"/>
    </source>
</evidence>
<keyword evidence="3" id="KW-0067">ATP-binding</keyword>
<dbReference type="InterPro" id="IPR003778">
    <property type="entry name" value="CT_A_B"/>
</dbReference>
<dbReference type="RefSeq" id="WP_236113863.1">
    <property type="nucleotide sequence ID" value="NZ_JAKGTI010000001.1"/>
</dbReference>
<dbReference type="Pfam" id="PF02626">
    <property type="entry name" value="CT_A_B"/>
    <property type="match status" value="1"/>
</dbReference>
<protein>
    <submittedName>
        <fullName evidence="6">Biotin-dependent carboxyltransferase family protein</fullName>
    </submittedName>
</protein>
<organism evidence="6 7">
    <name type="scientific">Maritalea mediterranea</name>
    <dbReference type="NCBI Taxonomy" id="2909667"/>
    <lineage>
        <taxon>Bacteria</taxon>
        <taxon>Pseudomonadati</taxon>
        <taxon>Pseudomonadota</taxon>
        <taxon>Alphaproteobacteria</taxon>
        <taxon>Hyphomicrobiales</taxon>
        <taxon>Devosiaceae</taxon>
        <taxon>Maritalea</taxon>
    </lineage>
</organism>
<feature type="domain" description="Carboxyltransferase" evidence="5">
    <location>
        <begin position="25"/>
        <end position="300"/>
    </location>
</feature>
<keyword evidence="2" id="KW-0378">Hydrolase</keyword>
<accession>A0ABS9E651</accession>
<keyword evidence="7" id="KW-1185">Reference proteome</keyword>
<evidence type="ECO:0000313" key="6">
    <source>
        <dbReference type="EMBL" id="MCF4098337.1"/>
    </source>
</evidence>
<evidence type="ECO:0000313" key="7">
    <source>
        <dbReference type="Proteomes" id="UP001201217"/>
    </source>
</evidence>
<comment type="caution">
    <text evidence="6">The sequence shown here is derived from an EMBL/GenBank/DDBJ whole genome shotgun (WGS) entry which is preliminary data.</text>
</comment>
<dbReference type="EMBL" id="JAKGTI010000001">
    <property type="protein sequence ID" value="MCF4098337.1"/>
    <property type="molecule type" value="Genomic_DNA"/>
</dbReference>
<proteinExistence type="predicted"/>
<evidence type="ECO:0000256" key="2">
    <source>
        <dbReference type="ARBA" id="ARBA00022801"/>
    </source>
</evidence>
<dbReference type="Proteomes" id="UP001201217">
    <property type="component" value="Unassembled WGS sequence"/>
</dbReference>
<gene>
    <name evidence="6" type="ORF">L1I42_07530</name>
</gene>
<evidence type="ECO:0000256" key="4">
    <source>
        <dbReference type="SAM" id="MobiDB-lite"/>
    </source>
</evidence>
<dbReference type="InterPro" id="IPR052708">
    <property type="entry name" value="PxpC"/>
</dbReference>
<dbReference type="PANTHER" id="PTHR43309:SF5">
    <property type="entry name" value="5-OXOPROLINASE SUBUNIT C"/>
    <property type="match status" value="1"/>
</dbReference>
<keyword evidence="1" id="KW-0547">Nucleotide-binding</keyword>
<dbReference type="PANTHER" id="PTHR43309">
    <property type="entry name" value="5-OXOPROLINASE SUBUNIT C"/>
    <property type="match status" value="1"/>
</dbReference>